<dbReference type="Proteomes" id="UP000070587">
    <property type="component" value="Chromosome"/>
</dbReference>
<evidence type="ECO:0000256" key="5">
    <source>
        <dbReference type="ARBA" id="ARBA00022692"/>
    </source>
</evidence>
<dbReference type="SUPFAM" id="SSF81345">
    <property type="entry name" value="ABC transporter involved in vitamin B12 uptake, BtuC"/>
    <property type="match status" value="1"/>
</dbReference>
<dbReference type="PANTHER" id="PTHR30472:SF25">
    <property type="entry name" value="ABC TRANSPORTER PERMEASE PROTEIN MJ0876-RELATED"/>
    <property type="match status" value="1"/>
</dbReference>
<proteinExistence type="inferred from homology"/>
<keyword evidence="6 8" id="KW-1133">Transmembrane helix</keyword>
<dbReference type="InterPro" id="IPR037294">
    <property type="entry name" value="ABC_BtuC-like"/>
</dbReference>
<keyword evidence="7 8" id="KW-0472">Membrane</keyword>
<feature type="transmembrane region" description="Helical" evidence="8">
    <location>
        <begin position="279"/>
        <end position="297"/>
    </location>
</feature>
<evidence type="ECO:0000256" key="7">
    <source>
        <dbReference type="ARBA" id="ARBA00023136"/>
    </source>
</evidence>
<dbReference type="EMBL" id="CP010835">
    <property type="protein sequence ID" value="AMM53635.1"/>
    <property type="molecule type" value="Genomic_DNA"/>
</dbReference>
<feature type="transmembrane region" description="Helical" evidence="8">
    <location>
        <begin position="115"/>
        <end position="134"/>
    </location>
</feature>
<keyword evidence="5 8" id="KW-0812">Transmembrane</keyword>
<dbReference type="OrthoDB" id="57034at2157"/>
<dbReference type="FunFam" id="1.10.3470.10:FF:000001">
    <property type="entry name" value="Vitamin B12 ABC transporter permease BtuC"/>
    <property type="match status" value="1"/>
</dbReference>
<reference evidence="10" key="1">
    <citation type="submission" date="2015-02" db="EMBL/GenBank/DDBJ databases">
        <title>Pyrococcus kukulkanii sp. nov., a novel hyperthermophilic archaeon isolated from a deep-sea hydrothermal vent at the Guaymas Basin.</title>
        <authorList>
            <person name="Oger P.M."/>
            <person name="Callac N."/>
            <person name="Jebbar M."/>
            <person name="Godfroy A."/>
        </authorList>
    </citation>
    <scope>NUCLEOTIDE SEQUENCE [LARGE SCALE GENOMIC DNA]</scope>
    <source>
        <strain evidence="10">NCB100</strain>
    </source>
</reference>
<evidence type="ECO:0000256" key="2">
    <source>
        <dbReference type="ARBA" id="ARBA00007935"/>
    </source>
</evidence>
<dbReference type="InterPro" id="IPR000522">
    <property type="entry name" value="ABC_transptr_permease_BtuC"/>
</dbReference>
<comment type="subcellular location">
    <subcellularLocation>
        <location evidence="1">Cell membrane</location>
        <topology evidence="1">Multi-pass membrane protein</topology>
    </subcellularLocation>
</comment>
<dbReference type="GO" id="GO:0022857">
    <property type="term" value="F:transmembrane transporter activity"/>
    <property type="evidence" value="ECO:0007669"/>
    <property type="project" value="InterPro"/>
</dbReference>
<dbReference type="PATRIC" id="fig|1609559.3.peg.715"/>
<dbReference type="PANTHER" id="PTHR30472">
    <property type="entry name" value="FERRIC ENTEROBACTIN TRANSPORT SYSTEM PERMEASE PROTEIN"/>
    <property type="match status" value="1"/>
</dbReference>
<dbReference type="RefSeq" id="WP_068321030.1">
    <property type="nucleotide sequence ID" value="NZ_CP010835.1"/>
</dbReference>
<gene>
    <name evidence="9" type="ORF">TQ32_03425</name>
</gene>
<feature type="transmembrane region" description="Helical" evidence="8">
    <location>
        <begin position="146"/>
        <end position="166"/>
    </location>
</feature>
<feature type="transmembrane region" description="Helical" evidence="8">
    <location>
        <begin position="92"/>
        <end position="109"/>
    </location>
</feature>
<evidence type="ECO:0000313" key="9">
    <source>
        <dbReference type="EMBL" id="AMM53635.1"/>
    </source>
</evidence>
<feature type="transmembrane region" description="Helical" evidence="8">
    <location>
        <begin position="303"/>
        <end position="322"/>
    </location>
</feature>
<evidence type="ECO:0000313" key="10">
    <source>
        <dbReference type="Proteomes" id="UP000070587"/>
    </source>
</evidence>
<dbReference type="GeneID" id="28490855"/>
<dbReference type="AlphaFoldDB" id="A0A127B8R6"/>
<dbReference type="STRING" id="1609559.TQ32_03425"/>
<feature type="transmembrane region" description="Helical" evidence="8">
    <location>
        <begin position="172"/>
        <end position="188"/>
    </location>
</feature>
<evidence type="ECO:0000256" key="4">
    <source>
        <dbReference type="ARBA" id="ARBA00022475"/>
    </source>
</evidence>
<keyword evidence="4" id="KW-1003">Cell membrane</keyword>
<evidence type="ECO:0000256" key="3">
    <source>
        <dbReference type="ARBA" id="ARBA00022448"/>
    </source>
</evidence>
<accession>A0A127B8R6</accession>
<dbReference type="Pfam" id="PF01032">
    <property type="entry name" value="FecCD"/>
    <property type="match status" value="1"/>
</dbReference>
<feature type="transmembrane region" description="Helical" evidence="8">
    <location>
        <begin position="234"/>
        <end position="259"/>
    </location>
</feature>
<dbReference type="CDD" id="cd06550">
    <property type="entry name" value="TM_ABC_iron-siderophores_like"/>
    <property type="match status" value="1"/>
</dbReference>
<reference evidence="9 10" key="2">
    <citation type="journal article" date="2016" name="Int. J. Syst. Evol. Microbiol.">
        <title>Pyrococcus kukulkanii sp. nov., a hyperthermophilic, piezophilic archaeon isolated from a deep-sea hydrothermal vent.</title>
        <authorList>
            <person name="Callac N."/>
            <person name="Oger P."/>
            <person name="Lesongeur F."/>
            <person name="Rattray J.E."/>
            <person name="Vannier P."/>
            <person name="Michoud G."/>
            <person name="Beauverger M."/>
            <person name="Gayet N."/>
            <person name="Rouxel O."/>
            <person name="Jebbar M."/>
            <person name="Godfroy A."/>
        </authorList>
    </citation>
    <scope>NUCLEOTIDE SEQUENCE [LARGE SCALE GENOMIC DNA]</scope>
    <source>
        <strain evidence="9 10">NCB100</strain>
    </source>
</reference>
<protein>
    <submittedName>
        <fullName evidence="9">Iron ABC transporter</fullName>
    </submittedName>
</protein>
<evidence type="ECO:0000256" key="6">
    <source>
        <dbReference type="ARBA" id="ARBA00022989"/>
    </source>
</evidence>
<evidence type="ECO:0000256" key="1">
    <source>
        <dbReference type="ARBA" id="ARBA00004651"/>
    </source>
</evidence>
<dbReference type="GO" id="GO:0005886">
    <property type="term" value="C:plasma membrane"/>
    <property type="evidence" value="ECO:0007669"/>
    <property type="project" value="UniProtKB-SubCell"/>
</dbReference>
<organism evidence="9 10">
    <name type="scientific">Pyrococcus kukulkanii</name>
    <dbReference type="NCBI Taxonomy" id="1609559"/>
    <lineage>
        <taxon>Archaea</taxon>
        <taxon>Methanobacteriati</taxon>
        <taxon>Methanobacteriota</taxon>
        <taxon>Thermococci</taxon>
        <taxon>Thermococcales</taxon>
        <taxon>Thermococcaceae</taxon>
        <taxon>Pyrococcus</taxon>
    </lineage>
</organism>
<dbReference type="Gene3D" id="1.10.3470.10">
    <property type="entry name" value="ABC transporter involved in vitamin B12 uptake, BtuC"/>
    <property type="match status" value="1"/>
</dbReference>
<dbReference type="KEGG" id="pyc:TQ32_03425"/>
<sequence length="331" mass="35219">MRKIILALSLVSLGSIVVALSIGAVNVPLNEVISSLSPSSISLYRRGDLSGAKFIILDIRLPRVLLAYLVGFSLALSGTASQALFKNPLADPYVLGISGGASIGAALALAYDPRYIEIAAFFGAVLAVYIVYSISKVNGHIPVDVLLLAGIAVGFFSHAVTSYVLYTNKDRIHQGLLWLFGTFALATWKKVGIMLGVSILGALLLFMSWRELNLLLLGEESIALGLDVNMYRKLIILAISIMTGVAVAESGVIGFIGLVSPHIMRMIVGPNHKRLLPTAAMFGGILAVLSDLIARIAIAPAEIPIGIVTALFGAPFFAYLLVRKKRGELYA</sequence>
<name>A0A127B8R6_9EURY</name>
<keyword evidence="3" id="KW-0813">Transport</keyword>
<evidence type="ECO:0000256" key="8">
    <source>
        <dbReference type="SAM" id="Phobius"/>
    </source>
</evidence>
<comment type="similarity">
    <text evidence="2">Belongs to the binding-protein-dependent transport system permease family. FecCD subfamily.</text>
</comment>